<dbReference type="AlphaFoldDB" id="A0A2R6X799"/>
<name>A0A2R6X799_MARPO</name>
<dbReference type="EMBL" id="KZ772704">
    <property type="protein sequence ID" value="PTQ41971.1"/>
    <property type="molecule type" value="Genomic_DNA"/>
</dbReference>
<feature type="compositionally biased region" description="Basic and acidic residues" evidence="1">
    <location>
        <begin position="69"/>
        <end position="78"/>
    </location>
</feature>
<keyword evidence="3" id="KW-1185">Reference proteome</keyword>
<protein>
    <submittedName>
        <fullName evidence="2">Uncharacterized protein</fullName>
    </submittedName>
</protein>
<reference evidence="3" key="1">
    <citation type="journal article" date="2017" name="Cell">
        <title>Insights into land plant evolution garnered from the Marchantia polymorpha genome.</title>
        <authorList>
            <person name="Bowman J.L."/>
            <person name="Kohchi T."/>
            <person name="Yamato K.T."/>
            <person name="Jenkins J."/>
            <person name="Shu S."/>
            <person name="Ishizaki K."/>
            <person name="Yamaoka S."/>
            <person name="Nishihama R."/>
            <person name="Nakamura Y."/>
            <person name="Berger F."/>
            <person name="Adam C."/>
            <person name="Aki S.S."/>
            <person name="Althoff F."/>
            <person name="Araki T."/>
            <person name="Arteaga-Vazquez M.A."/>
            <person name="Balasubrmanian S."/>
            <person name="Barry K."/>
            <person name="Bauer D."/>
            <person name="Boehm C.R."/>
            <person name="Briginshaw L."/>
            <person name="Caballero-Perez J."/>
            <person name="Catarino B."/>
            <person name="Chen F."/>
            <person name="Chiyoda S."/>
            <person name="Chovatia M."/>
            <person name="Davies K.M."/>
            <person name="Delmans M."/>
            <person name="Demura T."/>
            <person name="Dierschke T."/>
            <person name="Dolan L."/>
            <person name="Dorantes-Acosta A.E."/>
            <person name="Eklund D.M."/>
            <person name="Florent S.N."/>
            <person name="Flores-Sandoval E."/>
            <person name="Fujiyama A."/>
            <person name="Fukuzawa H."/>
            <person name="Galik B."/>
            <person name="Grimanelli D."/>
            <person name="Grimwood J."/>
            <person name="Grossniklaus U."/>
            <person name="Hamada T."/>
            <person name="Haseloff J."/>
            <person name="Hetherington A.J."/>
            <person name="Higo A."/>
            <person name="Hirakawa Y."/>
            <person name="Hundley H.N."/>
            <person name="Ikeda Y."/>
            <person name="Inoue K."/>
            <person name="Inoue S.I."/>
            <person name="Ishida S."/>
            <person name="Jia Q."/>
            <person name="Kakita M."/>
            <person name="Kanazawa T."/>
            <person name="Kawai Y."/>
            <person name="Kawashima T."/>
            <person name="Kennedy M."/>
            <person name="Kinose K."/>
            <person name="Kinoshita T."/>
            <person name="Kohara Y."/>
            <person name="Koide E."/>
            <person name="Komatsu K."/>
            <person name="Kopischke S."/>
            <person name="Kubo M."/>
            <person name="Kyozuka J."/>
            <person name="Lagercrantz U."/>
            <person name="Lin S.S."/>
            <person name="Lindquist E."/>
            <person name="Lipzen A.M."/>
            <person name="Lu C.W."/>
            <person name="De Luna E."/>
            <person name="Martienssen R.A."/>
            <person name="Minamino N."/>
            <person name="Mizutani M."/>
            <person name="Mizutani M."/>
            <person name="Mochizuki N."/>
            <person name="Monte I."/>
            <person name="Mosher R."/>
            <person name="Nagasaki H."/>
            <person name="Nakagami H."/>
            <person name="Naramoto S."/>
            <person name="Nishitani K."/>
            <person name="Ohtani M."/>
            <person name="Okamoto T."/>
            <person name="Okumura M."/>
            <person name="Phillips J."/>
            <person name="Pollak B."/>
            <person name="Reinders A."/>
            <person name="Rovekamp M."/>
            <person name="Sano R."/>
            <person name="Sawa S."/>
            <person name="Schmid M.W."/>
            <person name="Shirakawa M."/>
            <person name="Solano R."/>
            <person name="Spunde A."/>
            <person name="Suetsugu N."/>
            <person name="Sugano S."/>
            <person name="Sugiyama A."/>
            <person name="Sun R."/>
            <person name="Suzuki Y."/>
            <person name="Takenaka M."/>
            <person name="Takezawa D."/>
            <person name="Tomogane H."/>
            <person name="Tsuzuki M."/>
            <person name="Ueda T."/>
            <person name="Umeda M."/>
            <person name="Ward J.M."/>
            <person name="Watanabe Y."/>
            <person name="Yazaki K."/>
            <person name="Yokoyama R."/>
            <person name="Yoshitake Y."/>
            <person name="Yotsui I."/>
            <person name="Zachgo S."/>
            <person name="Schmutz J."/>
        </authorList>
    </citation>
    <scope>NUCLEOTIDE SEQUENCE [LARGE SCALE GENOMIC DNA]</scope>
    <source>
        <strain evidence="3">Tak-1</strain>
    </source>
</reference>
<proteinExistence type="predicted"/>
<dbReference type="Proteomes" id="UP000244005">
    <property type="component" value="Unassembled WGS sequence"/>
</dbReference>
<gene>
    <name evidence="2" type="ORF">MARPO_0032s0135</name>
</gene>
<accession>A0A2R6X799</accession>
<sequence length="78" mass="8537">MSCLLKREGDTSVRTEQSVARTSTLNAFQHVVFTQAQGSKHSGKLRHCGETLLRRCQGGGDGGQALLAESRHRNDLNK</sequence>
<organism evidence="2 3">
    <name type="scientific">Marchantia polymorpha</name>
    <name type="common">Common liverwort</name>
    <name type="synonym">Marchantia aquatica</name>
    <dbReference type="NCBI Taxonomy" id="3197"/>
    <lineage>
        <taxon>Eukaryota</taxon>
        <taxon>Viridiplantae</taxon>
        <taxon>Streptophyta</taxon>
        <taxon>Embryophyta</taxon>
        <taxon>Marchantiophyta</taxon>
        <taxon>Marchantiopsida</taxon>
        <taxon>Marchantiidae</taxon>
        <taxon>Marchantiales</taxon>
        <taxon>Marchantiaceae</taxon>
        <taxon>Marchantia</taxon>
    </lineage>
</organism>
<evidence type="ECO:0000256" key="1">
    <source>
        <dbReference type="SAM" id="MobiDB-lite"/>
    </source>
</evidence>
<evidence type="ECO:0000313" key="2">
    <source>
        <dbReference type="EMBL" id="PTQ41971.1"/>
    </source>
</evidence>
<evidence type="ECO:0000313" key="3">
    <source>
        <dbReference type="Proteomes" id="UP000244005"/>
    </source>
</evidence>
<feature type="region of interest" description="Disordered" evidence="1">
    <location>
        <begin position="59"/>
        <end position="78"/>
    </location>
</feature>